<evidence type="ECO:0000313" key="20">
    <source>
        <dbReference type="EMBL" id="TNH39422.1"/>
    </source>
</evidence>
<feature type="transmembrane region" description="Helical" evidence="19">
    <location>
        <begin position="52"/>
        <end position="72"/>
    </location>
</feature>
<dbReference type="PANTHER" id="PTHR34148:SF1">
    <property type="entry name" value="ADENOSYLCOBINAMIDE-GDP RIBAZOLETRANSFERASE"/>
    <property type="match status" value="1"/>
</dbReference>
<feature type="transmembrane region" description="Helical" evidence="19">
    <location>
        <begin position="170"/>
        <end position="200"/>
    </location>
</feature>
<dbReference type="EC" id="2.7.8.26" evidence="5 19"/>
<comment type="subcellular location">
    <subcellularLocation>
        <location evidence="2 19">Cell membrane</location>
        <topology evidence="2 19">Multi-pass membrane protein</topology>
    </subcellularLocation>
</comment>
<comment type="catalytic activity">
    <reaction evidence="18 19">
        <text>alpha-ribazole 5'-phosphate + adenosylcob(III)inamide-GDP = adenosylcob(III)alamin 5'-phosphate + GMP + H(+)</text>
        <dbReference type="Rhea" id="RHEA:23560"/>
        <dbReference type="ChEBI" id="CHEBI:15378"/>
        <dbReference type="ChEBI" id="CHEBI:57918"/>
        <dbReference type="ChEBI" id="CHEBI:58115"/>
        <dbReference type="ChEBI" id="CHEBI:60487"/>
        <dbReference type="ChEBI" id="CHEBI:60493"/>
        <dbReference type="EC" id="2.7.8.26"/>
    </reaction>
</comment>
<proteinExistence type="inferred from homology"/>
<dbReference type="NCBIfam" id="TIGR00317">
    <property type="entry name" value="cobS"/>
    <property type="match status" value="1"/>
</dbReference>
<keyword evidence="12 19" id="KW-1133">Transmembrane helix</keyword>
<dbReference type="AlphaFoldDB" id="A0A5C4R665"/>
<evidence type="ECO:0000256" key="14">
    <source>
        <dbReference type="ARBA" id="ARBA00025228"/>
    </source>
</evidence>
<keyword evidence="21" id="KW-1185">Reference proteome</keyword>
<keyword evidence="9 19" id="KW-0808">Transferase</keyword>
<comment type="similarity">
    <text evidence="4 19">Belongs to the CobS family.</text>
</comment>
<dbReference type="Pfam" id="PF02654">
    <property type="entry name" value="CobS"/>
    <property type="match status" value="1"/>
</dbReference>
<evidence type="ECO:0000256" key="13">
    <source>
        <dbReference type="ARBA" id="ARBA00023136"/>
    </source>
</evidence>
<comment type="catalytic activity">
    <reaction evidence="17 19">
        <text>alpha-ribazole + adenosylcob(III)inamide-GDP = adenosylcob(III)alamin + GMP + H(+)</text>
        <dbReference type="Rhea" id="RHEA:16049"/>
        <dbReference type="ChEBI" id="CHEBI:10329"/>
        <dbReference type="ChEBI" id="CHEBI:15378"/>
        <dbReference type="ChEBI" id="CHEBI:18408"/>
        <dbReference type="ChEBI" id="CHEBI:58115"/>
        <dbReference type="ChEBI" id="CHEBI:60487"/>
        <dbReference type="EC" id="2.7.8.26"/>
    </reaction>
</comment>
<dbReference type="InterPro" id="IPR003805">
    <property type="entry name" value="CobS"/>
</dbReference>
<evidence type="ECO:0000256" key="7">
    <source>
        <dbReference type="ARBA" id="ARBA00022475"/>
    </source>
</evidence>
<comment type="cofactor">
    <cofactor evidence="1 19">
        <name>Mg(2+)</name>
        <dbReference type="ChEBI" id="CHEBI:18420"/>
    </cofactor>
</comment>
<evidence type="ECO:0000256" key="3">
    <source>
        <dbReference type="ARBA" id="ARBA00004663"/>
    </source>
</evidence>
<dbReference type="UniPathway" id="UPA00148">
    <property type="reaction ID" value="UER00238"/>
</dbReference>
<evidence type="ECO:0000256" key="4">
    <source>
        <dbReference type="ARBA" id="ARBA00010561"/>
    </source>
</evidence>
<evidence type="ECO:0000256" key="8">
    <source>
        <dbReference type="ARBA" id="ARBA00022573"/>
    </source>
</evidence>
<dbReference type="PANTHER" id="PTHR34148">
    <property type="entry name" value="ADENOSYLCOBINAMIDE-GDP RIBAZOLETRANSFERASE"/>
    <property type="match status" value="1"/>
</dbReference>
<feature type="transmembrane region" description="Helical" evidence="19">
    <location>
        <begin position="220"/>
        <end position="239"/>
    </location>
</feature>
<keyword evidence="10 19" id="KW-0812">Transmembrane</keyword>
<protein>
    <recommendedName>
        <fullName evidence="6 19">Adenosylcobinamide-GDP ribazoletransferase</fullName>
        <ecNumber evidence="5 19">2.7.8.26</ecNumber>
    </recommendedName>
    <alternativeName>
        <fullName evidence="16 19">Cobalamin synthase</fullName>
    </alternativeName>
    <alternativeName>
        <fullName evidence="15 19">Cobalamin-5'-phosphate synthase</fullName>
    </alternativeName>
</protein>
<evidence type="ECO:0000256" key="5">
    <source>
        <dbReference type="ARBA" id="ARBA00013200"/>
    </source>
</evidence>
<comment type="caution">
    <text evidence="20">The sequence shown here is derived from an EMBL/GenBank/DDBJ whole genome shotgun (WGS) entry which is preliminary data.</text>
</comment>
<dbReference type="GO" id="GO:0005886">
    <property type="term" value="C:plasma membrane"/>
    <property type="evidence" value="ECO:0007669"/>
    <property type="project" value="UniProtKB-SubCell"/>
</dbReference>
<evidence type="ECO:0000256" key="10">
    <source>
        <dbReference type="ARBA" id="ARBA00022692"/>
    </source>
</evidence>
<dbReference type="GO" id="GO:0051073">
    <property type="term" value="F:adenosylcobinamide-GDP ribazoletransferase activity"/>
    <property type="evidence" value="ECO:0007669"/>
    <property type="project" value="UniProtKB-UniRule"/>
</dbReference>
<comment type="function">
    <text evidence="14 19">Joins adenosylcobinamide-GDP and alpha-ribazole to generate adenosylcobalamin (Ado-cobalamin). Also synthesizes adenosylcobalamin 5'-phosphate from adenosylcobinamide-GDP and alpha-ribazole 5'-phosphate.</text>
</comment>
<reference evidence="20 21" key="1">
    <citation type="submission" date="2019-06" db="EMBL/GenBank/DDBJ databases">
        <authorList>
            <person name="Li J."/>
        </authorList>
    </citation>
    <scope>NUCLEOTIDE SEQUENCE [LARGE SCALE GENOMIC DNA]</scope>
    <source>
        <strain evidence="20 21">CGMCC 1.8012</strain>
    </source>
</reference>
<evidence type="ECO:0000256" key="12">
    <source>
        <dbReference type="ARBA" id="ARBA00022989"/>
    </source>
</evidence>
<evidence type="ECO:0000256" key="6">
    <source>
        <dbReference type="ARBA" id="ARBA00015850"/>
    </source>
</evidence>
<dbReference type="HAMAP" id="MF_00719">
    <property type="entry name" value="CobS"/>
    <property type="match status" value="1"/>
</dbReference>
<name>A0A5C4R665_9RHOB</name>
<gene>
    <name evidence="19 20" type="primary">cobS</name>
    <name evidence="20" type="ORF">FHD67_09630</name>
</gene>
<comment type="caution">
    <text evidence="19">Lacks conserved residue(s) required for the propagation of feature annotation.</text>
</comment>
<evidence type="ECO:0000256" key="9">
    <source>
        <dbReference type="ARBA" id="ARBA00022679"/>
    </source>
</evidence>
<dbReference type="EMBL" id="VDDC01000015">
    <property type="protein sequence ID" value="TNH39422.1"/>
    <property type="molecule type" value="Genomic_DNA"/>
</dbReference>
<evidence type="ECO:0000256" key="16">
    <source>
        <dbReference type="ARBA" id="ARBA00032853"/>
    </source>
</evidence>
<dbReference type="Proteomes" id="UP000304880">
    <property type="component" value="Unassembled WGS sequence"/>
</dbReference>
<keyword evidence="7 19" id="KW-1003">Cell membrane</keyword>
<evidence type="ECO:0000313" key="21">
    <source>
        <dbReference type="Proteomes" id="UP000304880"/>
    </source>
</evidence>
<keyword evidence="13 19" id="KW-0472">Membrane</keyword>
<evidence type="ECO:0000256" key="18">
    <source>
        <dbReference type="ARBA" id="ARBA00049504"/>
    </source>
</evidence>
<evidence type="ECO:0000256" key="2">
    <source>
        <dbReference type="ARBA" id="ARBA00004651"/>
    </source>
</evidence>
<evidence type="ECO:0000256" key="15">
    <source>
        <dbReference type="ARBA" id="ARBA00032605"/>
    </source>
</evidence>
<dbReference type="GO" id="GO:0008818">
    <property type="term" value="F:cobalamin 5'-phosphate synthase activity"/>
    <property type="evidence" value="ECO:0007669"/>
    <property type="project" value="UniProtKB-UniRule"/>
</dbReference>
<comment type="pathway">
    <text evidence="3 19">Cofactor biosynthesis; adenosylcobalamin biosynthesis; adenosylcobalamin from cob(II)yrinate a,c-diamide: step 7/7.</text>
</comment>
<keyword evidence="8 19" id="KW-0169">Cobalamin biosynthesis</keyword>
<organism evidence="20 21">
    <name type="scientific">Paracoccus haeundaensis</name>
    <dbReference type="NCBI Taxonomy" id="225362"/>
    <lineage>
        <taxon>Bacteria</taxon>
        <taxon>Pseudomonadati</taxon>
        <taxon>Pseudomonadota</taxon>
        <taxon>Alphaproteobacteria</taxon>
        <taxon>Rhodobacterales</taxon>
        <taxon>Paracoccaceae</taxon>
        <taxon>Paracoccus</taxon>
    </lineage>
</organism>
<accession>A0A5C4R665</accession>
<evidence type="ECO:0000256" key="17">
    <source>
        <dbReference type="ARBA" id="ARBA00048623"/>
    </source>
</evidence>
<keyword evidence="11 19" id="KW-0460">Magnesium</keyword>
<evidence type="ECO:0000256" key="11">
    <source>
        <dbReference type="ARBA" id="ARBA00022842"/>
    </source>
</evidence>
<sequence>MSRSHQIVLALVFLTRLPLGRLLPSEVLPLSRAAWAFPLAGAVLGLLAGVPLWIMGTGLLPAALSVALAIWLTGALHEDALADFADAGGGRDRADRLRIMRESTIGSYGAAALVATGLVRVAALAALGPLALIAAAAAGRVAPVVLMRALPPARSDGLGQGAGQPSRRAVVAATLTGVLALLLGAPGPGAAALAMALIGLSVVAVSRRACRLLGGQTGDVLGASVLLAECAALVGMAALT</sequence>
<dbReference type="RefSeq" id="WP_139598576.1">
    <property type="nucleotide sequence ID" value="NZ_VDDC01000015.1"/>
</dbReference>
<evidence type="ECO:0000256" key="1">
    <source>
        <dbReference type="ARBA" id="ARBA00001946"/>
    </source>
</evidence>
<evidence type="ECO:0000256" key="19">
    <source>
        <dbReference type="HAMAP-Rule" id="MF_00719"/>
    </source>
</evidence>
<dbReference type="GO" id="GO:0009236">
    <property type="term" value="P:cobalamin biosynthetic process"/>
    <property type="evidence" value="ECO:0007669"/>
    <property type="project" value="UniProtKB-UniRule"/>
</dbReference>